<evidence type="ECO:0000313" key="12">
    <source>
        <dbReference type="EMBL" id="RUO46992.1"/>
    </source>
</evidence>
<comment type="catalytic activity">
    <reaction evidence="7 8">
        <text>shikimate + NADP(+) = 3-dehydroshikimate + NADPH + H(+)</text>
        <dbReference type="Rhea" id="RHEA:17737"/>
        <dbReference type="ChEBI" id="CHEBI:15378"/>
        <dbReference type="ChEBI" id="CHEBI:16630"/>
        <dbReference type="ChEBI" id="CHEBI:36208"/>
        <dbReference type="ChEBI" id="CHEBI:57783"/>
        <dbReference type="ChEBI" id="CHEBI:58349"/>
        <dbReference type="EC" id="1.1.1.25"/>
    </reaction>
</comment>
<dbReference type="InterPro" id="IPR036291">
    <property type="entry name" value="NAD(P)-bd_dom_sf"/>
</dbReference>
<feature type="domain" description="Shikimate dehydrogenase substrate binding N-terminal" evidence="10">
    <location>
        <begin position="5"/>
        <end position="87"/>
    </location>
</feature>
<comment type="subunit">
    <text evidence="8">Homodimer.</text>
</comment>
<feature type="binding site" evidence="8">
    <location>
        <begin position="13"/>
        <end position="15"/>
    </location>
    <ligand>
        <name>shikimate</name>
        <dbReference type="ChEBI" id="CHEBI:36208"/>
    </ligand>
</feature>
<dbReference type="InterPro" id="IPR006151">
    <property type="entry name" value="Shikm_DH/Glu-tRNA_Rdtase"/>
</dbReference>
<feature type="binding site" evidence="8">
    <location>
        <position position="247"/>
    </location>
    <ligand>
        <name>shikimate</name>
        <dbReference type="ChEBI" id="CHEBI:36208"/>
    </ligand>
</feature>
<dbReference type="SUPFAM" id="SSF53223">
    <property type="entry name" value="Aminoacid dehydrogenase-like, N-terminal domain"/>
    <property type="match status" value="1"/>
</dbReference>
<evidence type="ECO:0000256" key="3">
    <source>
        <dbReference type="ARBA" id="ARBA00022605"/>
    </source>
</evidence>
<dbReference type="NCBIfam" id="TIGR00507">
    <property type="entry name" value="aroE"/>
    <property type="match status" value="1"/>
</dbReference>
<dbReference type="CDD" id="cd01065">
    <property type="entry name" value="NAD_bind_Shikimate_DH"/>
    <property type="match status" value="1"/>
</dbReference>
<feature type="domain" description="Quinate/shikimate 5-dehydrogenase/glutamyl-tRNA reductase" evidence="9">
    <location>
        <begin position="121"/>
        <end position="175"/>
    </location>
</feature>
<feature type="binding site" evidence="8">
    <location>
        <position position="218"/>
    </location>
    <ligand>
        <name>shikimate</name>
        <dbReference type="ChEBI" id="CHEBI:36208"/>
    </ligand>
</feature>
<keyword evidence="13" id="KW-1185">Reference proteome</keyword>
<dbReference type="OrthoDB" id="9776868at2"/>
<comment type="similarity">
    <text evidence="8">Belongs to the shikimate dehydrogenase family.</text>
</comment>
<feature type="binding site" evidence="8">
    <location>
        <position position="85"/>
    </location>
    <ligand>
        <name>shikimate</name>
        <dbReference type="ChEBI" id="CHEBI:36208"/>
    </ligand>
</feature>
<evidence type="ECO:0000313" key="13">
    <source>
        <dbReference type="Proteomes" id="UP000286678"/>
    </source>
</evidence>
<dbReference type="HAMAP" id="MF_00222">
    <property type="entry name" value="Shikimate_DH_AroE"/>
    <property type="match status" value="1"/>
</dbReference>
<keyword evidence="4 8" id="KW-0521">NADP</keyword>
<dbReference type="GO" id="GO:0008652">
    <property type="term" value="P:amino acid biosynthetic process"/>
    <property type="evidence" value="ECO:0007669"/>
    <property type="project" value="UniProtKB-KW"/>
</dbReference>
<dbReference type="InterPro" id="IPR041121">
    <property type="entry name" value="SDH_C"/>
</dbReference>
<feature type="binding site" evidence="8">
    <location>
        <begin position="126"/>
        <end position="130"/>
    </location>
    <ligand>
        <name>NADP(+)</name>
        <dbReference type="ChEBI" id="CHEBI:58349"/>
    </ligand>
</feature>
<keyword evidence="5 8" id="KW-0560">Oxidoreductase</keyword>
<dbReference type="Proteomes" id="UP000286678">
    <property type="component" value="Unassembled WGS sequence"/>
</dbReference>
<evidence type="ECO:0000256" key="6">
    <source>
        <dbReference type="ARBA" id="ARBA00023141"/>
    </source>
</evidence>
<gene>
    <name evidence="8" type="primary">aroE</name>
    <name evidence="12" type="ORF">CWE21_10030</name>
</gene>
<dbReference type="PANTHER" id="PTHR21089">
    <property type="entry name" value="SHIKIMATE DEHYDROGENASE"/>
    <property type="match status" value="1"/>
</dbReference>
<comment type="caution">
    <text evidence="8">Lacks conserved residue(s) required for the propagation of feature annotation.</text>
</comment>
<dbReference type="InterPro" id="IPR011342">
    <property type="entry name" value="Shikimate_DH"/>
</dbReference>
<dbReference type="InterPro" id="IPR013708">
    <property type="entry name" value="Shikimate_DH-bd_N"/>
</dbReference>
<keyword evidence="3 8" id="KW-0028">Amino-acid biosynthesis</keyword>
<dbReference type="NCBIfam" id="NF001310">
    <property type="entry name" value="PRK00258.1-2"/>
    <property type="match status" value="1"/>
</dbReference>
<dbReference type="Gene3D" id="3.40.50.10860">
    <property type="entry name" value="Leucine Dehydrogenase, chain A, domain 1"/>
    <property type="match status" value="1"/>
</dbReference>
<protein>
    <recommendedName>
        <fullName evidence="2 8">Shikimate dehydrogenase (NADP(+))</fullName>
        <shortName evidence="8">SDH</shortName>
        <ecNumber evidence="2 8">1.1.1.25</ecNumber>
    </recommendedName>
</protein>
<sequence>MKFTVFGNPIAHSLSPLIHQRFAEQFGIELDYTRSLTSKAGFAAAVAKFFRSGGAGANVTVPFKTVAADVVTHLTPRAAHAGAVNTLIPLGHGQLAGDTTDGEGLVRDLQRVLERDELPYEVLVIGAGGAASSVIEALQEAGARVVMSNRSAAKVSALQDDFNDLQAIPFSELARPPSLNGQVQRVVVNATSASLSGAELPIHSAWFQESVLAYDMMYGKQSTAFLKQAQAAGATKVADGLGMLVEQAALSFALWHDGQLPNVEPVLPAVRSALEAN</sequence>
<organism evidence="12 13">
    <name type="scientific">Pseudidiomarina aquimaris</name>
    <dbReference type="NCBI Taxonomy" id="641841"/>
    <lineage>
        <taxon>Bacteria</taxon>
        <taxon>Pseudomonadati</taxon>
        <taxon>Pseudomonadota</taxon>
        <taxon>Gammaproteobacteria</taxon>
        <taxon>Alteromonadales</taxon>
        <taxon>Idiomarinaceae</taxon>
        <taxon>Pseudidiomarina</taxon>
    </lineage>
</organism>
<dbReference type="UniPathway" id="UPA00053">
    <property type="reaction ID" value="UER00087"/>
</dbReference>
<comment type="caution">
    <text evidence="12">The sequence shown here is derived from an EMBL/GenBank/DDBJ whole genome shotgun (WGS) entry which is preliminary data.</text>
</comment>
<evidence type="ECO:0000256" key="1">
    <source>
        <dbReference type="ARBA" id="ARBA00004871"/>
    </source>
</evidence>
<evidence type="ECO:0000259" key="9">
    <source>
        <dbReference type="Pfam" id="PF01488"/>
    </source>
</evidence>
<evidence type="ECO:0000256" key="5">
    <source>
        <dbReference type="ARBA" id="ARBA00023002"/>
    </source>
</evidence>
<dbReference type="GO" id="GO:0019632">
    <property type="term" value="P:shikimate metabolic process"/>
    <property type="evidence" value="ECO:0007669"/>
    <property type="project" value="InterPro"/>
</dbReference>
<feature type="binding site" evidence="8">
    <location>
        <position position="101"/>
    </location>
    <ligand>
        <name>shikimate</name>
        <dbReference type="ChEBI" id="CHEBI:36208"/>
    </ligand>
</feature>
<name>A0A432XEC4_9GAMM</name>
<feature type="active site" description="Proton acceptor" evidence="8">
    <location>
        <position position="64"/>
    </location>
</feature>
<dbReference type="GO" id="GO:0004764">
    <property type="term" value="F:shikimate 3-dehydrogenase (NADP+) activity"/>
    <property type="evidence" value="ECO:0007669"/>
    <property type="project" value="UniProtKB-UniRule"/>
</dbReference>
<keyword evidence="6 8" id="KW-0057">Aromatic amino acid biosynthesis</keyword>
<dbReference type="GO" id="GO:0050661">
    <property type="term" value="F:NADP binding"/>
    <property type="evidence" value="ECO:0007669"/>
    <property type="project" value="InterPro"/>
</dbReference>
<dbReference type="Pfam" id="PF18317">
    <property type="entry name" value="SDH_C"/>
    <property type="match status" value="1"/>
</dbReference>
<dbReference type="FunFam" id="3.40.50.10860:FF:000006">
    <property type="entry name" value="Shikimate dehydrogenase (NADP(+))"/>
    <property type="match status" value="1"/>
</dbReference>
<dbReference type="EMBL" id="PIPT01000007">
    <property type="protein sequence ID" value="RUO46992.1"/>
    <property type="molecule type" value="Genomic_DNA"/>
</dbReference>
<dbReference type="GO" id="GO:0005829">
    <property type="term" value="C:cytosol"/>
    <property type="evidence" value="ECO:0007669"/>
    <property type="project" value="TreeGrafter"/>
</dbReference>
<dbReference type="EC" id="1.1.1.25" evidence="2 8"/>
<dbReference type="Gene3D" id="3.40.50.720">
    <property type="entry name" value="NAD(P)-binding Rossmann-like Domain"/>
    <property type="match status" value="1"/>
</dbReference>
<reference evidence="13" key="1">
    <citation type="journal article" date="2018" name="Front. Microbiol.">
        <title>Genome-Based Analysis Reveals the Taxonomy and Diversity of the Family Idiomarinaceae.</title>
        <authorList>
            <person name="Liu Y."/>
            <person name="Lai Q."/>
            <person name="Shao Z."/>
        </authorList>
    </citation>
    <scope>NUCLEOTIDE SEQUENCE [LARGE SCALE GENOMIC DNA]</scope>
    <source>
        <strain evidence="13">SW15</strain>
    </source>
</reference>
<evidence type="ECO:0000256" key="4">
    <source>
        <dbReference type="ARBA" id="ARBA00022857"/>
    </source>
</evidence>
<dbReference type="GO" id="GO:0009073">
    <property type="term" value="P:aromatic amino acid family biosynthetic process"/>
    <property type="evidence" value="ECO:0007669"/>
    <property type="project" value="UniProtKB-KW"/>
</dbReference>
<dbReference type="Pfam" id="PF08501">
    <property type="entry name" value="Shikimate_dh_N"/>
    <property type="match status" value="1"/>
</dbReference>
<accession>A0A432XEC4</accession>
<dbReference type="PANTHER" id="PTHR21089:SF1">
    <property type="entry name" value="BIFUNCTIONAL 3-DEHYDROQUINATE DEHYDRATASE_SHIKIMATE DEHYDROGENASE, CHLOROPLASTIC"/>
    <property type="match status" value="1"/>
</dbReference>
<feature type="binding site" evidence="8">
    <location>
        <position position="216"/>
    </location>
    <ligand>
        <name>NADP(+)</name>
        <dbReference type="ChEBI" id="CHEBI:58349"/>
    </ligand>
</feature>
<feature type="binding site" evidence="8">
    <location>
        <position position="60"/>
    </location>
    <ligand>
        <name>shikimate</name>
        <dbReference type="ChEBI" id="CHEBI:36208"/>
    </ligand>
</feature>
<comment type="pathway">
    <text evidence="1 8">Metabolic intermediate biosynthesis; chorismate biosynthesis; chorismate from D-erythrose 4-phosphate and phosphoenolpyruvate: step 4/7.</text>
</comment>
<evidence type="ECO:0000256" key="8">
    <source>
        <dbReference type="HAMAP-Rule" id="MF_00222"/>
    </source>
</evidence>
<dbReference type="AlphaFoldDB" id="A0A432XEC4"/>
<dbReference type="Pfam" id="PF01488">
    <property type="entry name" value="Shikimate_DH"/>
    <property type="match status" value="1"/>
</dbReference>
<proteinExistence type="inferred from homology"/>
<evidence type="ECO:0000259" key="11">
    <source>
        <dbReference type="Pfam" id="PF18317"/>
    </source>
</evidence>
<evidence type="ECO:0000259" key="10">
    <source>
        <dbReference type="Pfam" id="PF08501"/>
    </source>
</evidence>
<evidence type="ECO:0000256" key="7">
    <source>
        <dbReference type="ARBA" id="ARBA00049442"/>
    </source>
</evidence>
<dbReference type="InterPro" id="IPR022893">
    <property type="entry name" value="Shikimate_DH_fam"/>
</dbReference>
<dbReference type="GO" id="GO:0009423">
    <property type="term" value="P:chorismate biosynthetic process"/>
    <property type="evidence" value="ECO:0007669"/>
    <property type="project" value="UniProtKB-UniRule"/>
</dbReference>
<dbReference type="SUPFAM" id="SSF51735">
    <property type="entry name" value="NAD(P)-binding Rossmann-fold domains"/>
    <property type="match status" value="1"/>
</dbReference>
<comment type="function">
    <text evidence="8">Involved in the biosynthesis of the chorismate, which leads to the biosynthesis of aromatic amino acids. Catalyzes the reversible NADPH linked reduction of 3-dehydroshikimate (DHSA) to yield shikimate (SA).</text>
</comment>
<feature type="domain" description="SDH C-terminal" evidence="11">
    <location>
        <begin position="240"/>
        <end position="271"/>
    </location>
</feature>
<evidence type="ECO:0000256" key="2">
    <source>
        <dbReference type="ARBA" id="ARBA00012962"/>
    </source>
</evidence>
<dbReference type="InterPro" id="IPR046346">
    <property type="entry name" value="Aminoacid_DH-like_N_sf"/>
</dbReference>
<feature type="binding site" evidence="8">
    <location>
        <position position="240"/>
    </location>
    <ligand>
        <name>NADP(+)</name>
        <dbReference type="ChEBI" id="CHEBI:58349"/>
    </ligand>
</feature>